<evidence type="ECO:0000259" key="1">
    <source>
        <dbReference type="Pfam" id="PF03184"/>
    </source>
</evidence>
<evidence type="ECO:0000313" key="3">
    <source>
        <dbReference type="Proteomes" id="UP000247409"/>
    </source>
</evidence>
<accession>A0A2V3ILK6</accession>
<organism evidence="2 3">
    <name type="scientific">Gracilariopsis chorda</name>
    <dbReference type="NCBI Taxonomy" id="448386"/>
    <lineage>
        <taxon>Eukaryota</taxon>
        <taxon>Rhodophyta</taxon>
        <taxon>Florideophyceae</taxon>
        <taxon>Rhodymeniophycidae</taxon>
        <taxon>Gracilariales</taxon>
        <taxon>Gracilariaceae</taxon>
        <taxon>Gracilariopsis</taxon>
    </lineage>
</organism>
<dbReference type="AlphaFoldDB" id="A0A2V3ILK6"/>
<sequence>MRELQGRVIAGVIDNCSAHASVDYDTFKHTDSLFLRPNMNSCLQSVDASIGRSFKGAFRRLLVDHILLYVDLEMNLEAYDGGVFKITKAVTTYDAVRRMAKAWNMVPTSFVLSGRLTTRRLEPFQMDEIRDMKEGVLRELKPAFEPQVGSLLLTKTAQEQHCAITVKEKGEKCLKTRSLTLSVCDSPFANVFNR</sequence>
<keyword evidence="3" id="KW-1185">Reference proteome</keyword>
<feature type="domain" description="DDE-1" evidence="1">
    <location>
        <begin position="12"/>
        <end position="109"/>
    </location>
</feature>
<comment type="caution">
    <text evidence="2">The sequence shown here is derived from an EMBL/GenBank/DDBJ whole genome shotgun (WGS) entry which is preliminary data.</text>
</comment>
<reference evidence="2 3" key="1">
    <citation type="journal article" date="2018" name="Mol. Biol. Evol.">
        <title>Analysis of the draft genome of the red seaweed Gracilariopsis chorda provides insights into genome size evolution in Rhodophyta.</title>
        <authorList>
            <person name="Lee J."/>
            <person name="Yang E.C."/>
            <person name="Graf L."/>
            <person name="Yang J.H."/>
            <person name="Qiu H."/>
            <person name="Zel Zion U."/>
            <person name="Chan C.X."/>
            <person name="Stephens T.G."/>
            <person name="Weber A.P.M."/>
            <person name="Boo G.H."/>
            <person name="Boo S.M."/>
            <person name="Kim K.M."/>
            <person name="Shin Y."/>
            <person name="Jung M."/>
            <person name="Lee S.J."/>
            <person name="Yim H.S."/>
            <person name="Lee J.H."/>
            <person name="Bhattacharya D."/>
            <person name="Yoon H.S."/>
        </authorList>
    </citation>
    <scope>NUCLEOTIDE SEQUENCE [LARGE SCALE GENOMIC DNA]</scope>
    <source>
        <strain evidence="2 3">SKKU-2015</strain>
        <tissue evidence="2">Whole body</tissue>
    </source>
</reference>
<dbReference type="Proteomes" id="UP000247409">
    <property type="component" value="Unassembled WGS sequence"/>
</dbReference>
<proteinExistence type="predicted"/>
<dbReference type="InterPro" id="IPR004875">
    <property type="entry name" value="DDE_SF_endonuclease_dom"/>
</dbReference>
<evidence type="ECO:0000313" key="2">
    <source>
        <dbReference type="EMBL" id="PXF42966.1"/>
    </source>
</evidence>
<protein>
    <recommendedName>
        <fullName evidence="1">DDE-1 domain-containing protein</fullName>
    </recommendedName>
</protein>
<gene>
    <name evidence="2" type="ORF">BWQ96_07304</name>
</gene>
<dbReference type="EMBL" id="NBIV01000143">
    <property type="protein sequence ID" value="PXF42966.1"/>
    <property type="molecule type" value="Genomic_DNA"/>
</dbReference>
<dbReference type="Pfam" id="PF03184">
    <property type="entry name" value="DDE_1"/>
    <property type="match status" value="1"/>
</dbReference>
<dbReference type="GO" id="GO:0003676">
    <property type="term" value="F:nucleic acid binding"/>
    <property type="evidence" value="ECO:0007669"/>
    <property type="project" value="InterPro"/>
</dbReference>
<name>A0A2V3ILK6_9FLOR</name>
<dbReference type="OrthoDB" id="2444286at2759"/>